<keyword evidence="2" id="KW-0813">Transport</keyword>
<evidence type="ECO:0000256" key="6">
    <source>
        <dbReference type="ARBA" id="ARBA00023136"/>
    </source>
</evidence>
<evidence type="ECO:0000256" key="7">
    <source>
        <dbReference type="SAM" id="Phobius"/>
    </source>
</evidence>
<feature type="transmembrane region" description="Helical" evidence="7">
    <location>
        <begin position="283"/>
        <end position="308"/>
    </location>
</feature>
<dbReference type="PANTHER" id="PTHR23517">
    <property type="entry name" value="RESISTANCE PROTEIN MDTM, PUTATIVE-RELATED-RELATED"/>
    <property type="match status" value="1"/>
</dbReference>
<dbReference type="AlphaFoldDB" id="A0A941F7J4"/>
<protein>
    <submittedName>
        <fullName evidence="9">MFS transporter</fullName>
    </submittedName>
</protein>
<reference evidence="9" key="1">
    <citation type="journal article" date="2018" name="Int. J. Syst. Evol. Microbiol.">
        <title>Carboxylicivirga sediminis sp. nov., isolated from coastal sediment.</title>
        <authorList>
            <person name="Wang F.Q."/>
            <person name="Ren L.H."/>
            <person name="Zou R.J."/>
            <person name="Sun Y.Z."/>
            <person name="Liu X.J."/>
            <person name="Jiang F."/>
            <person name="Liu L.J."/>
        </authorList>
    </citation>
    <scope>NUCLEOTIDE SEQUENCE</scope>
    <source>
        <strain evidence="9">JR1</strain>
    </source>
</reference>
<keyword evidence="6 7" id="KW-0472">Membrane</keyword>
<dbReference type="RefSeq" id="WP_212192897.1">
    <property type="nucleotide sequence ID" value="NZ_JAGTAR010000042.1"/>
</dbReference>
<dbReference type="GO" id="GO:0005886">
    <property type="term" value="C:plasma membrane"/>
    <property type="evidence" value="ECO:0007669"/>
    <property type="project" value="UniProtKB-SubCell"/>
</dbReference>
<feature type="transmembrane region" description="Helical" evidence="7">
    <location>
        <begin position="27"/>
        <end position="46"/>
    </location>
</feature>
<evidence type="ECO:0000256" key="5">
    <source>
        <dbReference type="ARBA" id="ARBA00022989"/>
    </source>
</evidence>
<dbReference type="Gene3D" id="1.20.1250.20">
    <property type="entry name" value="MFS general substrate transporter like domains"/>
    <property type="match status" value="1"/>
</dbReference>
<keyword evidence="3" id="KW-1003">Cell membrane</keyword>
<keyword evidence="4 7" id="KW-0812">Transmembrane</keyword>
<feature type="transmembrane region" description="Helical" evidence="7">
    <location>
        <begin position="58"/>
        <end position="78"/>
    </location>
</feature>
<dbReference type="Pfam" id="PF07690">
    <property type="entry name" value="MFS_1"/>
    <property type="match status" value="1"/>
</dbReference>
<feature type="transmembrane region" description="Helical" evidence="7">
    <location>
        <begin position="457"/>
        <end position="475"/>
    </location>
</feature>
<evidence type="ECO:0000256" key="2">
    <source>
        <dbReference type="ARBA" id="ARBA00022448"/>
    </source>
</evidence>
<dbReference type="PROSITE" id="PS01023">
    <property type="entry name" value="PTR2_2"/>
    <property type="match status" value="1"/>
</dbReference>
<reference evidence="9" key="2">
    <citation type="submission" date="2021-04" db="EMBL/GenBank/DDBJ databases">
        <authorList>
            <person name="Zhang T."/>
            <person name="Zhang Y."/>
            <person name="Lu D."/>
            <person name="Zuo D."/>
            <person name="Du Z."/>
        </authorList>
    </citation>
    <scope>NUCLEOTIDE SEQUENCE</scope>
    <source>
        <strain evidence="9">JR1</strain>
    </source>
</reference>
<name>A0A941F7J4_9BACT</name>
<feature type="transmembrane region" description="Helical" evidence="7">
    <location>
        <begin position="98"/>
        <end position="124"/>
    </location>
</feature>
<feature type="transmembrane region" description="Helical" evidence="7">
    <location>
        <begin position="320"/>
        <end position="348"/>
    </location>
</feature>
<keyword evidence="5 7" id="KW-1133">Transmembrane helix</keyword>
<organism evidence="9 10">
    <name type="scientific">Carboxylicivirga sediminis</name>
    <dbReference type="NCBI Taxonomy" id="2006564"/>
    <lineage>
        <taxon>Bacteria</taxon>
        <taxon>Pseudomonadati</taxon>
        <taxon>Bacteroidota</taxon>
        <taxon>Bacteroidia</taxon>
        <taxon>Marinilabiliales</taxon>
        <taxon>Marinilabiliaceae</taxon>
        <taxon>Carboxylicivirga</taxon>
    </lineage>
</organism>
<dbReference type="SUPFAM" id="SSF103473">
    <property type="entry name" value="MFS general substrate transporter"/>
    <property type="match status" value="1"/>
</dbReference>
<dbReference type="InterPro" id="IPR036259">
    <property type="entry name" value="MFS_trans_sf"/>
</dbReference>
<feature type="transmembrane region" description="Helical" evidence="7">
    <location>
        <begin position="145"/>
        <end position="167"/>
    </location>
</feature>
<feature type="transmembrane region" description="Helical" evidence="7">
    <location>
        <begin position="173"/>
        <end position="193"/>
    </location>
</feature>
<dbReference type="InterPro" id="IPR011701">
    <property type="entry name" value="MFS"/>
</dbReference>
<feature type="domain" description="Major facilitator superfamily (MFS) profile" evidence="8">
    <location>
        <begin position="1"/>
        <end position="480"/>
    </location>
</feature>
<dbReference type="InterPro" id="IPR018456">
    <property type="entry name" value="PTR2_symporter_CS"/>
</dbReference>
<evidence type="ECO:0000313" key="10">
    <source>
        <dbReference type="Proteomes" id="UP000679220"/>
    </source>
</evidence>
<dbReference type="PANTHER" id="PTHR23517:SF2">
    <property type="entry name" value="MULTIDRUG RESISTANCE PROTEIN MDTH"/>
    <property type="match status" value="1"/>
</dbReference>
<accession>A0A941F7J4</accession>
<evidence type="ECO:0000313" key="9">
    <source>
        <dbReference type="EMBL" id="MBR8537872.1"/>
    </source>
</evidence>
<dbReference type="GO" id="GO:0006857">
    <property type="term" value="P:oligopeptide transport"/>
    <property type="evidence" value="ECO:0007669"/>
    <property type="project" value="InterPro"/>
</dbReference>
<sequence length="484" mass="54369">MSGIVKTIKSFPKVFWVSNTMELFERWAWYGFYMAFALYLVGSKDTGALGFTPNEKSIIMSTGTWLLYLLPLFTGAIADRVGYKKVLILSYAMYISGYWMLSTFNSFSLVLASYIYLAVAGALFKPIISAMISKTTTSETSSIGFGIFYMMINIGGFIGPFIAGAIYKKSWDWVFYISMITISINYIFVFFFFKEPGRDESNKKEPLGQVFIQALKNIGVALRNFKYVLFLIIMIAFWTAFNQLYFSFPVFVDDWVDTSNLYNALHAVWPWLAESIGTPEGTITAVTIGSLDAFFIIIFQIWISGLVMRYKPLNAMMSGIFVLAIGVGMMFAFQNSFFVILGILTFSIGEMASSPKFTEYVGSIAPPDKKALYMGTSFLPIAMGYLFAGVVSGDIYDKAAGKLYLLKQEVAKRGLSIPEVSDSFTKNDYWNKAAELMGMSDSELTNFIWINYNPSKIWMLYAGIAVSAVIALFIYDKFILKSKA</sequence>
<evidence type="ECO:0000256" key="4">
    <source>
        <dbReference type="ARBA" id="ARBA00022692"/>
    </source>
</evidence>
<gene>
    <name evidence="9" type="ORF">KDU71_20035</name>
</gene>
<proteinExistence type="predicted"/>
<keyword evidence="10" id="KW-1185">Reference proteome</keyword>
<comment type="caution">
    <text evidence="9">The sequence shown here is derived from an EMBL/GenBank/DDBJ whole genome shotgun (WGS) entry which is preliminary data.</text>
</comment>
<evidence type="ECO:0000256" key="1">
    <source>
        <dbReference type="ARBA" id="ARBA00004651"/>
    </source>
</evidence>
<evidence type="ECO:0000256" key="3">
    <source>
        <dbReference type="ARBA" id="ARBA00022475"/>
    </source>
</evidence>
<dbReference type="InterPro" id="IPR020846">
    <property type="entry name" value="MFS_dom"/>
</dbReference>
<comment type="subcellular location">
    <subcellularLocation>
        <location evidence="1">Cell membrane</location>
        <topology evidence="1">Multi-pass membrane protein</topology>
    </subcellularLocation>
</comment>
<dbReference type="InterPro" id="IPR050171">
    <property type="entry name" value="MFS_Transporters"/>
</dbReference>
<dbReference type="PROSITE" id="PS50850">
    <property type="entry name" value="MFS"/>
    <property type="match status" value="1"/>
</dbReference>
<feature type="transmembrane region" description="Helical" evidence="7">
    <location>
        <begin position="227"/>
        <end position="246"/>
    </location>
</feature>
<evidence type="ECO:0000259" key="8">
    <source>
        <dbReference type="PROSITE" id="PS50850"/>
    </source>
</evidence>
<dbReference type="EMBL" id="JAGTAR010000042">
    <property type="protein sequence ID" value="MBR8537872.1"/>
    <property type="molecule type" value="Genomic_DNA"/>
</dbReference>
<dbReference type="Proteomes" id="UP000679220">
    <property type="component" value="Unassembled WGS sequence"/>
</dbReference>
<dbReference type="GO" id="GO:0022857">
    <property type="term" value="F:transmembrane transporter activity"/>
    <property type="evidence" value="ECO:0007669"/>
    <property type="project" value="InterPro"/>
</dbReference>